<evidence type="ECO:0000313" key="3">
    <source>
        <dbReference type="RefSeq" id="XP_021105888.1"/>
    </source>
</evidence>
<dbReference type="Proteomes" id="UP000694906">
    <property type="component" value="Unplaced"/>
</dbReference>
<gene>
    <name evidence="3" type="primary">LOC110347174</name>
</gene>
<accession>A0AAX6SAF3</accession>
<reference evidence="3" key="1">
    <citation type="submission" date="2025-08" db="UniProtKB">
        <authorList>
            <consortium name="RefSeq"/>
        </authorList>
    </citation>
    <scope>IDENTIFICATION</scope>
</reference>
<organism evidence="2 3">
    <name type="scientific">Heterocephalus glaber</name>
    <name type="common">Naked mole rat</name>
    <dbReference type="NCBI Taxonomy" id="10181"/>
    <lineage>
        <taxon>Eukaryota</taxon>
        <taxon>Metazoa</taxon>
        <taxon>Chordata</taxon>
        <taxon>Craniata</taxon>
        <taxon>Vertebrata</taxon>
        <taxon>Euteleostomi</taxon>
        <taxon>Mammalia</taxon>
        <taxon>Eutheria</taxon>
        <taxon>Euarchontoglires</taxon>
        <taxon>Glires</taxon>
        <taxon>Rodentia</taxon>
        <taxon>Hystricomorpha</taxon>
        <taxon>Bathyergidae</taxon>
        <taxon>Heterocephalus</taxon>
    </lineage>
</organism>
<proteinExistence type="predicted"/>
<sequence>MEHTCPKRNEPCSPKCGVPSWTLIQTGSLKQLKRFLQRLVQQFPFMATEALPSHNALVKRIWQEQALKNMLNSTQKCCHCQEYRNSKPISGLVDITQDPDFNGIYDEDMNEDPTYDPNSPEEKARLQQRLYLQKKVIQKHFEKKKEIRKGIGYLKLICFLVPFLLSLEKKMKIPYLSSLLQPFSDDKVKTERELPPFIYGRDFKCQNFHYKENQYFHVHGGIEFDITTPSIENALDDFKVYVIVVSEMVCCFTTLFLLFSNQKELLSI</sequence>
<protein>
    <submittedName>
        <fullName evidence="3">Ankyrin and armadillo repeat-containing protein-like isoform X1</fullName>
    </submittedName>
</protein>
<keyword evidence="2" id="KW-1185">Reference proteome</keyword>
<keyword evidence="1" id="KW-1133">Transmembrane helix</keyword>
<dbReference type="RefSeq" id="XP_021105888.1">
    <property type="nucleotide sequence ID" value="XM_021250229.1"/>
</dbReference>
<dbReference type="GeneID" id="110347174"/>
<feature type="transmembrane region" description="Helical" evidence="1">
    <location>
        <begin position="150"/>
        <end position="167"/>
    </location>
</feature>
<feature type="transmembrane region" description="Helical" evidence="1">
    <location>
        <begin position="240"/>
        <end position="259"/>
    </location>
</feature>
<keyword evidence="1" id="KW-0812">Transmembrane</keyword>
<dbReference type="InterPro" id="IPR043379">
    <property type="entry name" value="ANKAR"/>
</dbReference>
<evidence type="ECO:0000313" key="2">
    <source>
        <dbReference type="Proteomes" id="UP000694906"/>
    </source>
</evidence>
<dbReference type="PANTHER" id="PTHR46464:SF1">
    <property type="entry name" value="ANKYRIN AND ARMADILLO REPEAT-CONTAINING PROTEIN"/>
    <property type="match status" value="1"/>
</dbReference>
<name>A0AAX6SAF3_HETGA</name>
<dbReference type="PANTHER" id="PTHR46464">
    <property type="entry name" value="ANK_REP_REGION DOMAIN-CONTAINING PROTEIN"/>
    <property type="match status" value="1"/>
</dbReference>
<evidence type="ECO:0000256" key="1">
    <source>
        <dbReference type="SAM" id="Phobius"/>
    </source>
</evidence>
<dbReference type="AlphaFoldDB" id="A0AAX6SAF3"/>
<keyword evidence="1" id="KW-0472">Membrane</keyword>